<gene>
    <name evidence="9" type="ORF">D5R95_06915</name>
</gene>
<protein>
    <recommendedName>
        <fullName evidence="3">cysteine desulfurase</fullName>
        <ecNumber evidence="3">2.8.1.7</ecNumber>
    </recommendedName>
</protein>
<evidence type="ECO:0000313" key="10">
    <source>
        <dbReference type="Proteomes" id="UP000284763"/>
    </source>
</evidence>
<dbReference type="InterPro" id="IPR015424">
    <property type="entry name" value="PyrdxlP-dep_Trfase"/>
</dbReference>
<dbReference type="InterPro" id="IPR010970">
    <property type="entry name" value="Cys_dSase_SufS"/>
</dbReference>
<dbReference type="GO" id="GO:0031071">
    <property type="term" value="F:cysteine desulfurase activity"/>
    <property type="evidence" value="ECO:0007669"/>
    <property type="project" value="UniProtKB-EC"/>
</dbReference>
<dbReference type="PIRSF" id="PIRSF005572">
    <property type="entry name" value="NifS"/>
    <property type="match status" value="1"/>
</dbReference>
<dbReference type="Gene3D" id="3.90.1150.10">
    <property type="entry name" value="Aspartate Aminotransferase, domain 1"/>
    <property type="match status" value="1"/>
</dbReference>
<dbReference type="Pfam" id="PF00266">
    <property type="entry name" value="Aminotran_5"/>
    <property type="match status" value="1"/>
</dbReference>
<dbReference type="GO" id="GO:0006534">
    <property type="term" value="P:cysteine metabolic process"/>
    <property type="evidence" value="ECO:0007669"/>
    <property type="project" value="InterPro"/>
</dbReference>
<evidence type="ECO:0000256" key="5">
    <source>
        <dbReference type="ARBA" id="ARBA00022898"/>
    </source>
</evidence>
<evidence type="ECO:0000259" key="8">
    <source>
        <dbReference type="Pfam" id="PF00266"/>
    </source>
</evidence>
<keyword evidence="5" id="KW-0663">Pyridoxal phosphate</keyword>
<evidence type="ECO:0000256" key="6">
    <source>
        <dbReference type="ARBA" id="ARBA00050776"/>
    </source>
</evidence>
<dbReference type="InterPro" id="IPR016454">
    <property type="entry name" value="Cysteine_dSase"/>
</dbReference>
<dbReference type="InterPro" id="IPR000192">
    <property type="entry name" value="Aminotrans_V_dom"/>
</dbReference>
<dbReference type="PANTHER" id="PTHR43586:SF8">
    <property type="entry name" value="CYSTEINE DESULFURASE 1, CHLOROPLASTIC"/>
    <property type="match status" value="1"/>
</dbReference>
<organism evidence="9 10">
    <name type="scientific">Methanosalsum natronophilum</name>
    <dbReference type="NCBI Taxonomy" id="768733"/>
    <lineage>
        <taxon>Archaea</taxon>
        <taxon>Methanobacteriati</taxon>
        <taxon>Methanobacteriota</taxon>
        <taxon>Stenosarchaea group</taxon>
        <taxon>Methanomicrobia</taxon>
        <taxon>Methanosarcinales</taxon>
        <taxon>Methanosarcinaceae</taxon>
        <taxon>Methanosalsum</taxon>
    </lineage>
</organism>
<dbReference type="RefSeq" id="WP_259134062.1">
    <property type="nucleotide sequence ID" value="NZ_JANUCS010000004.1"/>
</dbReference>
<evidence type="ECO:0000256" key="4">
    <source>
        <dbReference type="ARBA" id="ARBA00022679"/>
    </source>
</evidence>
<name>A0A3R7X5K0_9EURY</name>
<feature type="domain" description="Aminotransferase class V" evidence="8">
    <location>
        <begin position="18"/>
        <end position="381"/>
    </location>
</feature>
<comment type="caution">
    <text evidence="9">The sequence shown here is derived from an EMBL/GenBank/DDBJ whole genome shotgun (WGS) entry which is preliminary data.</text>
</comment>
<dbReference type="EMBL" id="QZAB01000432">
    <property type="protein sequence ID" value="RQD82671.1"/>
    <property type="molecule type" value="Genomic_DNA"/>
</dbReference>
<reference evidence="9 10" key="1">
    <citation type="submission" date="2018-08" db="EMBL/GenBank/DDBJ databases">
        <title>The metabolism and importance of syntrophic acetate oxidation coupled to methane or sulfide production in haloalkaline environments.</title>
        <authorList>
            <person name="Timmers P.H.A."/>
            <person name="Vavourakis C.D."/>
            <person name="Sorokin D.Y."/>
            <person name="Sinninghe Damste J.S."/>
            <person name="Muyzer G."/>
            <person name="Stams A.J.M."/>
            <person name="Plugge C.M."/>
        </authorList>
    </citation>
    <scope>NUCLEOTIDE SEQUENCE [LARGE SCALE GENOMIC DNA]</scope>
    <source>
        <strain evidence="9">MSAO_Arc3</strain>
    </source>
</reference>
<evidence type="ECO:0000256" key="1">
    <source>
        <dbReference type="ARBA" id="ARBA00001933"/>
    </source>
</evidence>
<sequence>MYDVNLVRNDFPVLKKVIYFDSAATTQTPIQVVEAMNEYFYEYAGNYGRGAHQLVRETTDRCESAREKVASFFNADPAKIIFTKNTTEGINMVSQGIEWEPEDHVITTSIEHHSNLVPWMRLRKKGVSVDIVPANKKGIVHPEYILSAIQDNTKLIAISHISNVLGSIQDIRSIIKIAHNNDIKVLIDGAQSAGHIPINLKSLKCDYFVAAGHKGLLGPQGTGILYIRDPDSIEPIYLGGGTVNNVNSSNYSLEPSPAKFEAGTPNIPGIIGLGRAIDYIEAIDIKNIKEHEHKLSKYAISLISEIPSLEIYGPKKRASVVPFNVIGMNSHDVAMIMNETKNICVRSGFHCAMPTISQLKVDGVIRASFALYNTMEEVEIFADTLFQISNLVS</sequence>
<dbReference type="InterPro" id="IPR015422">
    <property type="entry name" value="PyrdxlP-dep_Trfase_small"/>
</dbReference>
<dbReference type="CDD" id="cd06453">
    <property type="entry name" value="SufS_like"/>
    <property type="match status" value="1"/>
</dbReference>
<dbReference type="InterPro" id="IPR015421">
    <property type="entry name" value="PyrdxlP-dep_Trfase_major"/>
</dbReference>
<evidence type="ECO:0000256" key="2">
    <source>
        <dbReference type="ARBA" id="ARBA00010447"/>
    </source>
</evidence>
<keyword evidence="4" id="KW-0808">Transferase</keyword>
<dbReference type="Proteomes" id="UP000284763">
    <property type="component" value="Unassembled WGS sequence"/>
</dbReference>
<dbReference type="EC" id="2.8.1.7" evidence="3"/>
<dbReference type="InterPro" id="IPR020578">
    <property type="entry name" value="Aminotrans_V_PyrdxlP_BS"/>
</dbReference>
<comment type="similarity">
    <text evidence="2">Belongs to the class-V pyridoxal-phosphate-dependent aminotransferase family. Csd subfamily.</text>
</comment>
<evidence type="ECO:0000256" key="7">
    <source>
        <dbReference type="RuleBase" id="RU004504"/>
    </source>
</evidence>
<comment type="catalytic activity">
    <reaction evidence="6">
        <text>(sulfur carrier)-H + L-cysteine = (sulfur carrier)-SH + L-alanine</text>
        <dbReference type="Rhea" id="RHEA:43892"/>
        <dbReference type="Rhea" id="RHEA-COMP:14737"/>
        <dbReference type="Rhea" id="RHEA-COMP:14739"/>
        <dbReference type="ChEBI" id="CHEBI:29917"/>
        <dbReference type="ChEBI" id="CHEBI:35235"/>
        <dbReference type="ChEBI" id="CHEBI:57972"/>
        <dbReference type="ChEBI" id="CHEBI:64428"/>
        <dbReference type="EC" id="2.8.1.7"/>
    </reaction>
</comment>
<comment type="cofactor">
    <cofactor evidence="1 7">
        <name>pyridoxal 5'-phosphate</name>
        <dbReference type="ChEBI" id="CHEBI:597326"/>
    </cofactor>
</comment>
<dbReference type="AlphaFoldDB" id="A0A3R7X5K0"/>
<dbReference type="SUPFAM" id="SSF53383">
    <property type="entry name" value="PLP-dependent transferases"/>
    <property type="match status" value="1"/>
</dbReference>
<accession>A0A3R7X5K0</accession>
<evidence type="ECO:0000256" key="3">
    <source>
        <dbReference type="ARBA" id="ARBA00012239"/>
    </source>
</evidence>
<dbReference type="PROSITE" id="PS00595">
    <property type="entry name" value="AA_TRANSFER_CLASS_5"/>
    <property type="match status" value="1"/>
</dbReference>
<dbReference type="PANTHER" id="PTHR43586">
    <property type="entry name" value="CYSTEINE DESULFURASE"/>
    <property type="match status" value="1"/>
</dbReference>
<proteinExistence type="inferred from homology"/>
<dbReference type="Gene3D" id="3.40.640.10">
    <property type="entry name" value="Type I PLP-dependent aspartate aminotransferase-like (Major domain)"/>
    <property type="match status" value="1"/>
</dbReference>
<dbReference type="GO" id="GO:0030170">
    <property type="term" value="F:pyridoxal phosphate binding"/>
    <property type="evidence" value="ECO:0007669"/>
    <property type="project" value="InterPro"/>
</dbReference>
<evidence type="ECO:0000313" key="9">
    <source>
        <dbReference type="EMBL" id="RQD82671.1"/>
    </source>
</evidence>